<evidence type="ECO:0000313" key="2">
    <source>
        <dbReference type="EMBL" id="AFC25177.1"/>
    </source>
</evidence>
<keyword evidence="1" id="KW-0732">Signal</keyword>
<dbReference type="AlphaFoldDB" id="H6L5G1"/>
<feature type="signal peptide" evidence="1">
    <location>
        <begin position="1"/>
        <end position="24"/>
    </location>
</feature>
<evidence type="ECO:0000256" key="1">
    <source>
        <dbReference type="SAM" id="SignalP"/>
    </source>
</evidence>
<name>H6L5G1_SAPGL</name>
<dbReference type="OrthoDB" id="9818486at2"/>
<dbReference type="Proteomes" id="UP000007519">
    <property type="component" value="Chromosome"/>
</dbReference>
<accession>H6L5G1</accession>
<dbReference type="HOGENOM" id="CLU_1110784_0_0_10"/>
<keyword evidence="3" id="KW-1185">Reference proteome</keyword>
<sequence>MKNMSKIWAFGSLSLSFLLTACFAIENGQGFQKIAPGGWRAVFMFGEGEDAERVPVLFKSISSQEVDKPRLLFYNGEDSVYADSLRFWGDTLFVHFKETENYLRLIREVDLMEGNYMVKGAAAKGEDLPIKLYAKFSRPHRFKDLHMEPAHDINGNWALDILDQEENLIPGQLKLRTDKNTVYAELKSGISKSPIHLEGTVQKDQIRLSAFTGKELVYISADLRDANTLGRAKIRYNQLEYACSAKKMNQ</sequence>
<evidence type="ECO:0000313" key="3">
    <source>
        <dbReference type="Proteomes" id="UP000007519"/>
    </source>
</evidence>
<proteinExistence type="predicted"/>
<dbReference type="EMBL" id="CP002831">
    <property type="protein sequence ID" value="AFC25177.1"/>
    <property type="molecule type" value="Genomic_DNA"/>
</dbReference>
<reference evidence="2 3" key="1">
    <citation type="journal article" date="2012" name="Stand. Genomic Sci.">
        <title>Complete genome sequencing and analysis of Saprospira grandis str. Lewin, a predatory marine bacterium.</title>
        <authorList>
            <person name="Saw J.H."/>
            <person name="Yuryev A."/>
            <person name="Kanbe M."/>
            <person name="Hou S."/>
            <person name="Young A.G."/>
            <person name="Aizawa S."/>
            <person name="Alam M."/>
        </authorList>
    </citation>
    <scope>NUCLEOTIDE SEQUENCE [LARGE SCALE GENOMIC DNA]</scope>
    <source>
        <strain evidence="2 3">Lewin</strain>
    </source>
</reference>
<dbReference type="KEGG" id="sgn:SGRA_2449"/>
<feature type="chain" id="PRO_5003603970" evidence="1">
    <location>
        <begin position="25"/>
        <end position="250"/>
    </location>
</feature>
<gene>
    <name evidence="2" type="ordered locus">SGRA_2449</name>
</gene>
<dbReference type="PROSITE" id="PS51257">
    <property type="entry name" value="PROKAR_LIPOPROTEIN"/>
    <property type="match status" value="1"/>
</dbReference>
<dbReference type="STRING" id="984262.SGRA_2449"/>
<organism evidence="2 3">
    <name type="scientific">Saprospira grandis (strain Lewin)</name>
    <dbReference type="NCBI Taxonomy" id="984262"/>
    <lineage>
        <taxon>Bacteria</taxon>
        <taxon>Pseudomonadati</taxon>
        <taxon>Bacteroidota</taxon>
        <taxon>Saprospiria</taxon>
        <taxon>Saprospirales</taxon>
        <taxon>Saprospiraceae</taxon>
        <taxon>Saprospira</taxon>
    </lineage>
</organism>
<protein>
    <submittedName>
        <fullName evidence="2">Redoxin domain protein</fullName>
    </submittedName>
</protein>